<dbReference type="PANTHER" id="PTHR33202:SF7">
    <property type="entry name" value="FERRIC UPTAKE REGULATION PROTEIN"/>
    <property type="match status" value="1"/>
</dbReference>
<keyword evidence="4" id="KW-0805">Transcription regulation</keyword>
<organism evidence="7">
    <name type="scientific">freshwater metagenome</name>
    <dbReference type="NCBI Taxonomy" id="449393"/>
    <lineage>
        <taxon>unclassified sequences</taxon>
        <taxon>metagenomes</taxon>
        <taxon>ecological metagenomes</taxon>
    </lineage>
</organism>
<sequence>MSHLNHTEIHTAVHDLLHNAGQRYTDKRRVIIDILIRAGKPMPITDILAKAKDMPQSTLYRNLLVLEETSTVVRVVTNADSGCYELAEHLMGHHHHMVCSKCGVVRDVVVPEGLEHELDKALEKVARREGFTIDRHQLDLIGRCKNCK</sequence>
<evidence type="ECO:0000256" key="4">
    <source>
        <dbReference type="ARBA" id="ARBA00023015"/>
    </source>
</evidence>
<dbReference type="Gene3D" id="3.30.1490.190">
    <property type="match status" value="1"/>
</dbReference>
<dbReference type="SUPFAM" id="SSF46785">
    <property type="entry name" value="Winged helix' DNA-binding domain"/>
    <property type="match status" value="1"/>
</dbReference>
<evidence type="ECO:0000256" key="2">
    <source>
        <dbReference type="ARBA" id="ARBA00022491"/>
    </source>
</evidence>
<dbReference type="GO" id="GO:0008270">
    <property type="term" value="F:zinc ion binding"/>
    <property type="evidence" value="ECO:0007669"/>
    <property type="project" value="TreeGrafter"/>
</dbReference>
<reference evidence="7" key="1">
    <citation type="submission" date="2020-05" db="EMBL/GenBank/DDBJ databases">
        <authorList>
            <person name="Chiriac C."/>
            <person name="Salcher M."/>
            <person name="Ghai R."/>
            <person name="Kavagutti S V."/>
        </authorList>
    </citation>
    <scope>NUCLEOTIDE SEQUENCE</scope>
</reference>
<dbReference type="Gene3D" id="1.10.10.10">
    <property type="entry name" value="Winged helix-like DNA-binding domain superfamily/Winged helix DNA-binding domain"/>
    <property type="match status" value="1"/>
</dbReference>
<dbReference type="CDD" id="cd07153">
    <property type="entry name" value="Fur_like"/>
    <property type="match status" value="1"/>
</dbReference>
<dbReference type="InterPro" id="IPR036388">
    <property type="entry name" value="WH-like_DNA-bd_sf"/>
</dbReference>
<evidence type="ECO:0000313" key="7">
    <source>
        <dbReference type="EMBL" id="CAB4796338.1"/>
    </source>
</evidence>
<dbReference type="AlphaFoldDB" id="A0A6J6XM90"/>
<evidence type="ECO:0000256" key="6">
    <source>
        <dbReference type="ARBA" id="ARBA00023163"/>
    </source>
</evidence>
<proteinExistence type="inferred from homology"/>
<comment type="similarity">
    <text evidence="1">Belongs to the Fur family.</text>
</comment>
<evidence type="ECO:0000256" key="3">
    <source>
        <dbReference type="ARBA" id="ARBA00022833"/>
    </source>
</evidence>
<keyword evidence="3" id="KW-0862">Zinc</keyword>
<dbReference type="GO" id="GO:1900376">
    <property type="term" value="P:regulation of secondary metabolite biosynthetic process"/>
    <property type="evidence" value="ECO:0007669"/>
    <property type="project" value="TreeGrafter"/>
</dbReference>
<protein>
    <submittedName>
        <fullName evidence="7">Unannotated protein</fullName>
    </submittedName>
</protein>
<dbReference type="GO" id="GO:0000976">
    <property type="term" value="F:transcription cis-regulatory region binding"/>
    <property type="evidence" value="ECO:0007669"/>
    <property type="project" value="TreeGrafter"/>
</dbReference>
<dbReference type="Pfam" id="PF01475">
    <property type="entry name" value="FUR"/>
    <property type="match status" value="1"/>
</dbReference>
<dbReference type="EMBL" id="CAFAAG010000078">
    <property type="protein sequence ID" value="CAB4796338.1"/>
    <property type="molecule type" value="Genomic_DNA"/>
</dbReference>
<name>A0A6J6XM90_9ZZZZ</name>
<dbReference type="InterPro" id="IPR043135">
    <property type="entry name" value="Fur_C"/>
</dbReference>
<accession>A0A6J6XM90</accession>
<evidence type="ECO:0000256" key="1">
    <source>
        <dbReference type="ARBA" id="ARBA00007957"/>
    </source>
</evidence>
<dbReference type="GO" id="GO:0045892">
    <property type="term" value="P:negative regulation of DNA-templated transcription"/>
    <property type="evidence" value="ECO:0007669"/>
    <property type="project" value="TreeGrafter"/>
</dbReference>
<dbReference type="GO" id="GO:0003700">
    <property type="term" value="F:DNA-binding transcription factor activity"/>
    <property type="evidence" value="ECO:0007669"/>
    <property type="project" value="InterPro"/>
</dbReference>
<dbReference type="InterPro" id="IPR036390">
    <property type="entry name" value="WH_DNA-bd_sf"/>
</dbReference>
<evidence type="ECO:0000256" key="5">
    <source>
        <dbReference type="ARBA" id="ARBA00023125"/>
    </source>
</evidence>
<keyword evidence="6" id="KW-0804">Transcription</keyword>
<dbReference type="InterPro" id="IPR002481">
    <property type="entry name" value="FUR"/>
</dbReference>
<gene>
    <name evidence="7" type="ORF">UFOPK2975_00989</name>
</gene>
<dbReference type="PANTHER" id="PTHR33202">
    <property type="entry name" value="ZINC UPTAKE REGULATION PROTEIN"/>
    <property type="match status" value="1"/>
</dbReference>
<keyword evidence="5" id="KW-0238">DNA-binding</keyword>
<keyword evidence="2" id="KW-0678">Repressor</keyword>